<evidence type="ECO:0008006" key="4">
    <source>
        <dbReference type="Google" id="ProtNLM"/>
    </source>
</evidence>
<feature type="chain" id="PRO_5026771570" description="DUF3139 domain-containing protein" evidence="1">
    <location>
        <begin position="24"/>
        <end position="124"/>
    </location>
</feature>
<proteinExistence type="predicted"/>
<keyword evidence="3" id="KW-1185">Reference proteome</keyword>
<dbReference type="EMBL" id="JAAIWM010000002">
    <property type="protein sequence ID" value="NEY71909.1"/>
    <property type="molecule type" value="Genomic_DNA"/>
</dbReference>
<reference evidence="2 3" key="1">
    <citation type="submission" date="2020-02" db="EMBL/GenBank/DDBJ databases">
        <title>Bacillus aquiflavi sp. nov., isolated from yellow water of strong flavor Chinese baijiu in Yibin region of China.</title>
        <authorList>
            <person name="Xie J."/>
        </authorList>
    </citation>
    <scope>NUCLEOTIDE SEQUENCE [LARGE SCALE GENOMIC DNA]</scope>
    <source>
        <strain evidence="2 3">SA4</strain>
    </source>
</reference>
<protein>
    <recommendedName>
        <fullName evidence="4">DUF3139 domain-containing protein</fullName>
    </recommendedName>
</protein>
<keyword evidence="1" id="KW-0732">Signal</keyword>
<evidence type="ECO:0000313" key="3">
    <source>
        <dbReference type="Proteomes" id="UP000481043"/>
    </source>
</evidence>
<dbReference type="AlphaFoldDB" id="A0A6M0Q837"/>
<comment type="caution">
    <text evidence="2">The sequence shown here is derived from an EMBL/GenBank/DDBJ whole genome shotgun (WGS) entry which is preliminary data.</text>
</comment>
<sequence>MRILLIFVFVLLQLPLTGSQALAADYTNSQLFKVTISQNGEEVEYEFENPSHYEWEKGSTVIKGKEAEQKVANLYHQLGISAKTDVQEIKATLVKQGYTEMDHFVVRWIDQDEKLYTWHWEKEK</sequence>
<accession>A0A6M0Q837</accession>
<gene>
    <name evidence="2" type="ORF">G4D63_09130</name>
</gene>
<feature type="signal peptide" evidence="1">
    <location>
        <begin position="1"/>
        <end position="23"/>
    </location>
</feature>
<dbReference type="Proteomes" id="UP000481043">
    <property type="component" value="Unassembled WGS sequence"/>
</dbReference>
<name>A0A6M0Q837_9BACI</name>
<dbReference type="RefSeq" id="WP_163179327.1">
    <property type="nucleotide sequence ID" value="NZ_JAAIWM010000002.1"/>
</dbReference>
<evidence type="ECO:0000256" key="1">
    <source>
        <dbReference type="SAM" id="SignalP"/>
    </source>
</evidence>
<organism evidence="2 3">
    <name type="scientific">Bacillus mesophilus</name>
    <dbReference type="NCBI Taxonomy" id="1808955"/>
    <lineage>
        <taxon>Bacteria</taxon>
        <taxon>Bacillati</taxon>
        <taxon>Bacillota</taxon>
        <taxon>Bacilli</taxon>
        <taxon>Bacillales</taxon>
        <taxon>Bacillaceae</taxon>
        <taxon>Bacillus</taxon>
    </lineage>
</organism>
<evidence type="ECO:0000313" key="2">
    <source>
        <dbReference type="EMBL" id="NEY71909.1"/>
    </source>
</evidence>